<reference evidence="2" key="1">
    <citation type="submission" date="2016-10" db="EMBL/GenBank/DDBJ databases">
        <authorList>
            <person name="Varghese N."/>
            <person name="Submissions S."/>
        </authorList>
    </citation>
    <scope>NUCLEOTIDE SEQUENCE [LARGE SCALE GENOMIC DNA]</scope>
    <source>
        <strain evidence="2">CGMCC 1.10369</strain>
    </source>
</reference>
<organism evidence="1 2">
    <name type="scientific">Alkalicoccus daliensis</name>
    <dbReference type="NCBI Taxonomy" id="745820"/>
    <lineage>
        <taxon>Bacteria</taxon>
        <taxon>Bacillati</taxon>
        <taxon>Bacillota</taxon>
        <taxon>Bacilli</taxon>
        <taxon>Bacillales</taxon>
        <taxon>Bacillaceae</taxon>
        <taxon>Alkalicoccus</taxon>
    </lineage>
</organism>
<gene>
    <name evidence="1" type="ORF">SAMN04488053_10779</name>
</gene>
<name>A0A1H0GXE8_9BACI</name>
<protein>
    <submittedName>
        <fullName evidence="1">Uncharacterized protein</fullName>
    </submittedName>
</protein>
<evidence type="ECO:0000313" key="2">
    <source>
        <dbReference type="Proteomes" id="UP000198778"/>
    </source>
</evidence>
<dbReference type="EMBL" id="FNIL01000007">
    <property type="protein sequence ID" value="SDO11557.1"/>
    <property type="molecule type" value="Genomic_DNA"/>
</dbReference>
<accession>A0A1H0GXE8</accession>
<dbReference type="Proteomes" id="UP000198778">
    <property type="component" value="Unassembled WGS sequence"/>
</dbReference>
<proteinExistence type="predicted"/>
<sequence>MMSERLLEAAFSRQESATCPYCGGVLQHRYVEYYCTYCSMQLQTFDTHRNGERIPPPKVRTVLGVHLNKSTPELMKFSTFELLQLLKLAREEQEETHHLLHTITKLQKATGEEILRREEQISNNVYEKITRKVYAIETLLQQRLDFIPRKITEDALFRYEEKLSDTKKRYI</sequence>
<evidence type="ECO:0000313" key="1">
    <source>
        <dbReference type="EMBL" id="SDO11557.1"/>
    </source>
</evidence>
<dbReference type="AlphaFoldDB" id="A0A1H0GXE8"/>
<dbReference type="STRING" id="745820.SAMN04488053_10779"/>
<keyword evidence="2" id="KW-1185">Reference proteome</keyword>